<dbReference type="RefSeq" id="WP_038862001.1">
    <property type="nucleotide sequence ID" value="NZ_AJKU01000017.1"/>
</dbReference>
<keyword evidence="4 6" id="KW-1133">Transmembrane helix</keyword>
<dbReference type="KEGG" id="cmw:AFK63_05495"/>
<keyword evidence="2" id="KW-1003">Cell membrane</keyword>
<feature type="transmembrane region" description="Helical" evidence="6">
    <location>
        <begin position="178"/>
        <end position="198"/>
    </location>
</feature>
<comment type="subcellular location">
    <subcellularLocation>
        <location evidence="1">Cell membrane</location>
        <topology evidence="1">Multi-pass membrane protein</topology>
    </subcellularLocation>
</comment>
<evidence type="ECO:0000256" key="1">
    <source>
        <dbReference type="ARBA" id="ARBA00004651"/>
    </source>
</evidence>
<proteinExistence type="predicted"/>
<evidence type="ECO:0000256" key="6">
    <source>
        <dbReference type="SAM" id="Phobius"/>
    </source>
</evidence>
<feature type="transmembrane region" description="Helical" evidence="6">
    <location>
        <begin position="119"/>
        <end position="138"/>
    </location>
</feature>
<evidence type="ECO:0000256" key="3">
    <source>
        <dbReference type="ARBA" id="ARBA00022692"/>
    </source>
</evidence>
<evidence type="ECO:0000313" key="7">
    <source>
        <dbReference type="EMBL" id="AFI81976.1"/>
    </source>
</evidence>
<keyword evidence="5 6" id="KW-0472">Membrane</keyword>
<evidence type="ECO:0000256" key="2">
    <source>
        <dbReference type="ARBA" id="ARBA00022475"/>
    </source>
</evidence>
<dbReference type="GO" id="GO:0005886">
    <property type="term" value="C:plasma membrane"/>
    <property type="evidence" value="ECO:0007669"/>
    <property type="project" value="UniProtKB-SubCell"/>
</dbReference>
<feature type="transmembrane region" description="Helical" evidence="6">
    <location>
        <begin position="88"/>
        <end position="107"/>
    </location>
</feature>
<feature type="transmembrane region" description="Helical" evidence="6">
    <location>
        <begin position="394"/>
        <end position="411"/>
    </location>
</feature>
<dbReference type="AlphaFoldDB" id="M9NHY8"/>
<feature type="transmembrane region" description="Helical" evidence="6">
    <location>
        <begin position="219"/>
        <end position="238"/>
    </location>
</feature>
<dbReference type="CDD" id="cd13125">
    <property type="entry name" value="MATE_like_10"/>
    <property type="match status" value="1"/>
</dbReference>
<dbReference type="PATRIC" id="fig|1159613.6.peg.1125"/>
<feature type="transmembrane region" description="Helical" evidence="6">
    <location>
        <begin position="47"/>
        <end position="68"/>
    </location>
</feature>
<dbReference type="InterPro" id="IPR044550">
    <property type="entry name" value="WzxE"/>
</dbReference>
<keyword evidence="3 6" id="KW-0812">Transmembrane</keyword>
<dbReference type="InterPro" id="IPR050833">
    <property type="entry name" value="Poly_Biosynth_Transport"/>
</dbReference>
<name>M9NHY8_9ENTR</name>
<dbReference type="PANTHER" id="PTHR30250">
    <property type="entry name" value="PST FAMILY PREDICTED COLANIC ACID TRANSPORTER"/>
    <property type="match status" value="1"/>
</dbReference>
<reference evidence="7" key="1">
    <citation type="journal article" date="2013" name="Foodborne Pathog. Dis.">
        <title>Identification and Characterization of Five New Molecular Serogroups of Cronobacter spp.</title>
        <authorList>
            <person name="Jarvis K.G."/>
            <person name="Yan Q.Q."/>
            <person name="Grim C.J."/>
            <person name="Power K.A."/>
            <person name="Franco A.A."/>
            <person name="Hu L."/>
            <person name="Gopinath G."/>
            <person name="Sathyamoorthy V."/>
            <person name="Kotewicz M.L."/>
            <person name="Kothary M.H."/>
            <person name="Lee C."/>
            <person name="Sadowski J."/>
            <person name="Fanning S."/>
            <person name="Tall B.D."/>
        </authorList>
    </citation>
    <scope>NUCLEOTIDE SEQUENCE</scope>
    <source>
        <strain evidence="7">ATCC 51329</strain>
    </source>
</reference>
<evidence type="ECO:0000256" key="4">
    <source>
        <dbReference type="ARBA" id="ARBA00022989"/>
    </source>
</evidence>
<feature type="transmembrane region" description="Helical" evidence="6">
    <location>
        <begin position="364"/>
        <end position="388"/>
    </location>
</feature>
<dbReference type="GeneID" id="92212468"/>
<dbReference type="PANTHER" id="PTHR30250:SF30">
    <property type="entry name" value="LIPID III FLIPPASE"/>
    <property type="match status" value="1"/>
</dbReference>
<evidence type="ECO:0000256" key="5">
    <source>
        <dbReference type="ARBA" id="ARBA00023136"/>
    </source>
</evidence>
<feature type="transmembrane region" description="Helical" evidence="6">
    <location>
        <begin position="299"/>
        <end position="316"/>
    </location>
</feature>
<protein>
    <submittedName>
        <fullName evidence="7">Wzx</fullName>
    </submittedName>
</protein>
<accession>M9NHY8</accession>
<feature type="transmembrane region" description="Helical" evidence="6">
    <location>
        <begin position="150"/>
        <end position="172"/>
    </location>
</feature>
<dbReference type="Pfam" id="PF13440">
    <property type="entry name" value="Polysacc_synt_3"/>
    <property type="match status" value="1"/>
</dbReference>
<dbReference type="GO" id="GO:0009246">
    <property type="term" value="P:enterobacterial common antigen biosynthetic process"/>
    <property type="evidence" value="ECO:0007669"/>
    <property type="project" value="InterPro"/>
</dbReference>
<feature type="transmembrane region" description="Helical" evidence="6">
    <location>
        <begin position="21"/>
        <end position="41"/>
    </location>
</feature>
<sequence>MKRLLSITGMTAALTLFRMMSGFIIVKFVAIYAGSAGLAMLGQFQSLILILNGIVNAPAGNAVVKYTAQYSHTSYSNCAPWWRASMRWILILIAAIMVVGLPLSHYISKWVFQTEKFGWVIQLCLLFLPFSAASSLINSVINGTQNYKRFILLGAVSVIISSTLMITLVIYYNLVGALLAAALQGSAIGIVMLVSSLRQPWLKFRLWWGKIGDKHKAKISGYLLMTIASAVMMPLSLIGVRNITANELSWEAVGYWQVVWKISEVYLSVITIALGTYYLPRLSKLNTADEIITEANATLKVVVPVIFVIAVVIYLFRDFAITLLFTKDFLVARDLFGFQLCGDVIKIVGWILAYPMIARGATKWFISTEIVSGLLLMILTFICVKYLSLQGANIAYLLNYTLYAFFIRMNLRKMIA</sequence>
<feature type="transmembrane region" description="Helical" evidence="6">
    <location>
        <begin position="336"/>
        <end position="357"/>
    </location>
</feature>
<dbReference type="EMBL" id="JQ390552">
    <property type="protein sequence ID" value="AFI81976.1"/>
    <property type="molecule type" value="Genomic_DNA"/>
</dbReference>
<gene>
    <name evidence="7" type="primary">wzx</name>
</gene>
<feature type="transmembrane region" description="Helical" evidence="6">
    <location>
        <begin position="258"/>
        <end position="279"/>
    </location>
</feature>
<organism evidence="7">
    <name type="scientific">Cronobacter muytjensii ATCC 51329</name>
    <dbReference type="NCBI Taxonomy" id="1159613"/>
    <lineage>
        <taxon>Bacteria</taxon>
        <taxon>Pseudomonadati</taxon>
        <taxon>Pseudomonadota</taxon>
        <taxon>Gammaproteobacteria</taxon>
        <taxon>Enterobacterales</taxon>
        <taxon>Enterobacteriaceae</taxon>
        <taxon>Cronobacter</taxon>
    </lineage>
</organism>